<dbReference type="InterPro" id="IPR053183">
    <property type="entry name" value="ASL1"/>
</dbReference>
<gene>
    <name evidence="2" type="ORF">LTR77_001689</name>
</gene>
<dbReference type="GeneID" id="89923037"/>
<feature type="domain" description="Asl1-like glycosyl hydrolase catalytic" evidence="1">
    <location>
        <begin position="20"/>
        <end position="256"/>
    </location>
</feature>
<dbReference type="SUPFAM" id="SSF51445">
    <property type="entry name" value="(Trans)glycosidases"/>
    <property type="match status" value="1"/>
</dbReference>
<evidence type="ECO:0000313" key="2">
    <source>
        <dbReference type="EMBL" id="KAK5174608.1"/>
    </source>
</evidence>
<dbReference type="AlphaFoldDB" id="A0AAV9PNK7"/>
<evidence type="ECO:0000259" key="1">
    <source>
        <dbReference type="Pfam" id="PF11790"/>
    </source>
</evidence>
<comment type="caution">
    <text evidence="2">The sequence shown here is derived from an EMBL/GenBank/DDBJ whole genome shotgun (WGS) entry which is preliminary data.</text>
</comment>
<dbReference type="EMBL" id="JAVRRT010000002">
    <property type="protein sequence ID" value="KAK5174608.1"/>
    <property type="molecule type" value="Genomic_DNA"/>
</dbReference>
<organism evidence="2 3">
    <name type="scientific">Saxophila tyrrhenica</name>
    <dbReference type="NCBI Taxonomy" id="1690608"/>
    <lineage>
        <taxon>Eukaryota</taxon>
        <taxon>Fungi</taxon>
        <taxon>Dikarya</taxon>
        <taxon>Ascomycota</taxon>
        <taxon>Pezizomycotina</taxon>
        <taxon>Dothideomycetes</taxon>
        <taxon>Dothideomycetidae</taxon>
        <taxon>Mycosphaerellales</taxon>
        <taxon>Extremaceae</taxon>
        <taxon>Saxophila</taxon>
    </lineage>
</organism>
<dbReference type="Pfam" id="PF11790">
    <property type="entry name" value="Glyco_hydro_cc"/>
    <property type="match status" value="1"/>
</dbReference>
<evidence type="ECO:0000313" key="3">
    <source>
        <dbReference type="Proteomes" id="UP001337655"/>
    </source>
</evidence>
<name>A0AAV9PNK7_9PEZI</name>
<proteinExistence type="predicted"/>
<dbReference type="PANTHER" id="PTHR34154">
    <property type="entry name" value="ALKALI-SENSITIVE LINKAGE PROTEIN 1"/>
    <property type="match status" value="1"/>
</dbReference>
<dbReference type="GO" id="GO:0071966">
    <property type="term" value="P:fungal-type cell wall polysaccharide metabolic process"/>
    <property type="evidence" value="ECO:0007669"/>
    <property type="project" value="TreeGrafter"/>
</dbReference>
<accession>A0AAV9PNK7</accession>
<keyword evidence="3" id="KW-1185">Reference proteome</keyword>
<dbReference type="Proteomes" id="UP001337655">
    <property type="component" value="Unassembled WGS sequence"/>
</dbReference>
<dbReference type="PANTHER" id="PTHR34154:SF3">
    <property type="entry name" value="ALKALI-SENSITIVE LINKAGE PROTEIN 1"/>
    <property type="match status" value="1"/>
</dbReference>
<dbReference type="Gene3D" id="3.20.20.80">
    <property type="entry name" value="Glycosidases"/>
    <property type="match status" value="1"/>
</dbReference>
<dbReference type="GO" id="GO:0009277">
    <property type="term" value="C:fungal-type cell wall"/>
    <property type="evidence" value="ECO:0007669"/>
    <property type="project" value="TreeGrafter"/>
</dbReference>
<reference evidence="2 3" key="1">
    <citation type="submission" date="2023-08" db="EMBL/GenBank/DDBJ databases">
        <title>Black Yeasts Isolated from many extreme environments.</title>
        <authorList>
            <person name="Coleine C."/>
            <person name="Stajich J.E."/>
            <person name="Selbmann L."/>
        </authorList>
    </citation>
    <scope>NUCLEOTIDE SEQUENCE [LARGE SCALE GENOMIC DNA]</scope>
    <source>
        <strain evidence="2 3">CCFEE 5935</strain>
    </source>
</reference>
<protein>
    <recommendedName>
        <fullName evidence="1">Asl1-like glycosyl hydrolase catalytic domain-containing protein</fullName>
    </recommendedName>
</protein>
<dbReference type="InterPro" id="IPR024655">
    <property type="entry name" value="Asl1_glyco_hydro_catalytic"/>
</dbReference>
<dbReference type="InterPro" id="IPR017853">
    <property type="entry name" value="GH"/>
</dbReference>
<dbReference type="RefSeq" id="XP_064663277.1">
    <property type="nucleotide sequence ID" value="XM_064798950.1"/>
</dbReference>
<sequence>MSFSKLCKCENFFLASPKRGLVYVGAGDDLWEPKGSDLTWYYNFAPSPSLQGSDLEYVPMLWGDRSEDSGFDSTVENLLQSGINVKHVLGMNEPDLCADESAGGSCIEAKKAASIWKQEIEPLKHQGISLGAPAVTQGGLWWLQDFYTECDGGCSTDFLPIHVYSDFVGLASYVGPVHETYPNMSIWVTELAYPNATVPESEHYYNQTVDFLDGLDYVARYSYFGSFPPDAASSWVGSGGTMMNNDGELTNIGAWYLGMSSAEAGTKPESAAMILSRPCLPAWVLLGALWAFVLELG</sequence>